<accession>A0A238W8E5</accession>
<organism evidence="2 3">
    <name type="scientific">Puniceibacterium sediminis</name>
    <dbReference type="NCBI Taxonomy" id="1608407"/>
    <lineage>
        <taxon>Bacteria</taxon>
        <taxon>Pseudomonadati</taxon>
        <taxon>Pseudomonadota</taxon>
        <taxon>Alphaproteobacteria</taxon>
        <taxon>Rhodobacterales</taxon>
        <taxon>Paracoccaceae</taxon>
        <taxon>Puniceibacterium</taxon>
    </lineage>
</organism>
<dbReference type="AlphaFoldDB" id="A0A238W8E5"/>
<sequence length="257" mass="28604">MNLKIDVTLEYALFGPTDCLAQIYAADMPDQTIVSGVLTTQTRRPRTTPAEEGIGERLWVQESHALNWHYAAEVRIDRKTEDISKLKFDLPHDLPAEVVKYLFPSRYCPSDKFLAFVNAEFGTLQGGAKLAEMNEFVNKFFAYVPGTSDSETSALETFVLRQGVCRDFAHMLITLARAGTIPARIVSVYALGVEPQDFHAVVEVWLEGAWHLVDPTGMAKPENMARICVGRDATDIAFLTTYGPTELRQQSVAVSEV</sequence>
<keyword evidence="2" id="KW-0645">Protease</keyword>
<evidence type="ECO:0000259" key="1">
    <source>
        <dbReference type="SMART" id="SM00460"/>
    </source>
</evidence>
<dbReference type="SMART" id="SM00460">
    <property type="entry name" value="TGc"/>
    <property type="match status" value="1"/>
</dbReference>
<dbReference type="OrthoDB" id="5438043at2"/>
<dbReference type="SUPFAM" id="SSF54001">
    <property type="entry name" value="Cysteine proteinases"/>
    <property type="match status" value="1"/>
</dbReference>
<dbReference type="RefSeq" id="WP_089269807.1">
    <property type="nucleotide sequence ID" value="NZ_FZNN01000004.1"/>
</dbReference>
<reference evidence="2 3" key="1">
    <citation type="submission" date="2017-06" db="EMBL/GenBank/DDBJ databases">
        <authorList>
            <person name="Kim H.J."/>
            <person name="Triplett B.A."/>
        </authorList>
    </citation>
    <scope>NUCLEOTIDE SEQUENCE [LARGE SCALE GENOMIC DNA]</scope>
    <source>
        <strain evidence="2 3">DSM 29052</strain>
    </source>
</reference>
<dbReference type="Gene3D" id="2.60.40.2250">
    <property type="match status" value="1"/>
</dbReference>
<keyword evidence="2" id="KW-0378">Hydrolase</keyword>
<proteinExistence type="predicted"/>
<evidence type="ECO:0000313" key="3">
    <source>
        <dbReference type="Proteomes" id="UP000198417"/>
    </source>
</evidence>
<protein>
    <submittedName>
        <fullName evidence="2">Transglutaminase-like enzyme, putative cysteine protease</fullName>
    </submittedName>
</protein>
<evidence type="ECO:0000313" key="2">
    <source>
        <dbReference type="EMBL" id="SNR42846.1"/>
    </source>
</evidence>
<dbReference type="InterPro" id="IPR002931">
    <property type="entry name" value="Transglutaminase-like"/>
</dbReference>
<dbReference type="Proteomes" id="UP000198417">
    <property type="component" value="Unassembled WGS sequence"/>
</dbReference>
<dbReference type="Gene3D" id="3.10.620.30">
    <property type="match status" value="1"/>
</dbReference>
<keyword evidence="3" id="KW-1185">Reference proteome</keyword>
<dbReference type="GO" id="GO:0006508">
    <property type="term" value="P:proteolysis"/>
    <property type="evidence" value="ECO:0007669"/>
    <property type="project" value="UniProtKB-KW"/>
</dbReference>
<dbReference type="GO" id="GO:0008233">
    <property type="term" value="F:peptidase activity"/>
    <property type="evidence" value="ECO:0007669"/>
    <property type="project" value="UniProtKB-KW"/>
</dbReference>
<dbReference type="Pfam" id="PF01841">
    <property type="entry name" value="Transglut_core"/>
    <property type="match status" value="1"/>
</dbReference>
<dbReference type="EMBL" id="FZNN01000004">
    <property type="protein sequence ID" value="SNR42846.1"/>
    <property type="molecule type" value="Genomic_DNA"/>
</dbReference>
<dbReference type="PANTHER" id="PTHR33490:SF12">
    <property type="entry name" value="BLL5557 PROTEIN"/>
    <property type="match status" value="1"/>
</dbReference>
<feature type="domain" description="Transglutaminase-like" evidence="1">
    <location>
        <begin position="157"/>
        <end position="217"/>
    </location>
</feature>
<dbReference type="PANTHER" id="PTHR33490">
    <property type="entry name" value="BLR5614 PROTEIN-RELATED"/>
    <property type="match status" value="1"/>
</dbReference>
<dbReference type="InterPro" id="IPR038765">
    <property type="entry name" value="Papain-like_cys_pep_sf"/>
</dbReference>
<name>A0A238W8E5_9RHOB</name>
<gene>
    <name evidence="2" type="ORF">SAMN06265370_104260</name>
</gene>